<sequence length="1527" mass="161883">MQSVTPAGRGEPWKSTGAAVPMAPRRATAGPLRHRTAWRLASATVFCALCGGMVWLVTWWSRPQPIRAIYLAAGYETNLAVPHNSYGRRWTTDVAVMKGGTAAELRRDVRWDAGLRGIKSKTILLTIAAHGGTDANGPYLLPTDAAPGPAAENRLRLKAVIDRLAGLPGATKKVLLLEAGQMPANPLFGPPESDFAKGLEEVDVAAVPNLSVLTANGPGERAWPAEVHRSTAFGHFLQTGLSGAADADGDRRVTLWELYEYLAPRVEKWALQTRAAVQSPRLYPVGPEGERRARAVVVAQLTNTATVTEQALPPYAPSPALQTAWDRCAARSRQEPPPASYAPHLWRVYAASLVRAEELTLARDETAAATVLTQVRELEARLDADRRVEVNDPLLAAAVFGETPPNLAAREAVGRLWAAPPAEAAKAASQLTLSPAAYDRLIELATEPPTPNLARAAEIIRLLDRPGRPRPPTAHLLVMLAANSPPIKTPAQAEVIKTALTVRKLAETAAAAGGVGYGDRLGPWFADRLKAADAIRVRGEDRLFATDPGPAAEEFATAKAGYVAVLADAAKLRSAFLTRDRLFAELPLLANWAVRSPLDAKKSDPADEVTKLWTAAHDLDRILTPSAAVADVTQSADGLAARLDALTKAVVTDVQVLLPAPPPGLAARVGRDTVERALTVPMLPPNVRAQLWPLADRFTREASATTETVAAASAGDGAGRRSADLAAAALGKTEKQPAFTRVPQLADEVRRLLETDPTGDPSAVRTAFAAAERLARLTPAALPPYRIEPAVALRGLLSQNLALGLAERHAESLWAGDSSTEAPYYKQAAGALLSDVATLGPIDPVRDRLGKLRGRLDVPFKPTISGTVPVTTTDPAPFSVEVAIGGERADALPGFLTLSAEPPSGLTLAGAPGRRAVPWPETHRYRLDLTSAGTANEATAVAVRGFFRGWKIDGRAPVNLYPVPEVIDTVVPPPPASVVSVRASPDAVRKFGSGEGAVAIVIDCSGSMAAPEGQPATESRYLQGVTAAGRIIADLPRNTVVTVWAFGQAGEAQKKVEEAEKTISKIAGPIRRDPDDAEQVSKITGRLATLEPFNQSPIFRALLTARDDVQTAAGYRAVVLISDGLDNRSASEPGLNPKGEPLAALLRTKLRDERLVIHAVGFASRSKDDAAAGEQLRDFVEGLPTPGKYVVAPNVEALSSALRAGLSSRLTARLTPTASKPIELEVTPGGTADRWTAVKGGPYKLGTDTGPGETDARLTNGDRLLLGLDVAPTGPTFRRLSLADEFPSRPFGRSDRGDWRVTVLQNQRRGDGVAMLVGLETTGTTAQITRPADVWFDLGTDFPDLAPASVRWRPVYDYTAPVWEVLAPAWPKYPGGGSPARPTLRVWFNETGSAAATATTALKDILDANGPVTVKVGAEEVTVEAIAPALAGGPPVVLGTIALRIRHAADRPVLARLDGVGLVSSERRVYTKAGRTVALFLPADSADVRAARLTLVPLTGFKASARRIDLREMPAPDPDDNRAPSGR</sequence>
<evidence type="ECO:0000256" key="2">
    <source>
        <dbReference type="SAM" id="Phobius"/>
    </source>
</evidence>
<dbReference type="RefSeq" id="WP_149113825.1">
    <property type="nucleotide sequence ID" value="NZ_CP042425.1"/>
</dbReference>
<dbReference type="EMBL" id="CP042425">
    <property type="protein sequence ID" value="QEL19440.1"/>
    <property type="molecule type" value="Genomic_DNA"/>
</dbReference>
<gene>
    <name evidence="4" type="ORF">PX52LOC_06512</name>
</gene>
<evidence type="ECO:0000259" key="3">
    <source>
        <dbReference type="PROSITE" id="PS50234"/>
    </source>
</evidence>
<dbReference type="CDD" id="cd00198">
    <property type="entry name" value="vWFA"/>
    <property type="match status" value="1"/>
</dbReference>
<dbReference type="SUPFAM" id="SSF53300">
    <property type="entry name" value="vWA-like"/>
    <property type="match status" value="1"/>
</dbReference>
<proteinExistence type="predicted"/>
<feature type="region of interest" description="Disordered" evidence="1">
    <location>
        <begin position="1"/>
        <end position="20"/>
    </location>
</feature>
<dbReference type="SMART" id="SM00327">
    <property type="entry name" value="VWA"/>
    <property type="match status" value="1"/>
</dbReference>
<dbReference type="PROSITE" id="PS00018">
    <property type="entry name" value="EF_HAND_1"/>
    <property type="match status" value="1"/>
</dbReference>
<dbReference type="InterPro" id="IPR018247">
    <property type="entry name" value="EF_Hand_1_Ca_BS"/>
</dbReference>
<feature type="transmembrane region" description="Helical" evidence="2">
    <location>
        <begin position="40"/>
        <end position="60"/>
    </location>
</feature>
<dbReference type="KEGG" id="lrs:PX52LOC_06512"/>
<dbReference type="OrthoDB" id="219224at2"/>
<evidence type="ECO:0000313" key="5">
    <source>
        <dbReference type="Proteomes" id="UP000324974"/>
    </source>
</evidence>
<reference evidence="5" key="1">
    <citation type="submission" date="2019-08" db="EMBL/GenBank/DDBJ databases">
        <title>Limnoglobus roseus gen. nov., sp. nov., a novel freshwater planctomycete with a giant genome from the family Gemmataceae.</title>
        <authorList>
            <person name="Kulichevskaya I.S."/>
            <person name="Naumoff D.G."/>
            <person name="Miroshnikov K."/>
            <person name="Ivanova A."/>
            <person name="Philippov D.A."/>
            <person name="Hakobyan A."/>
            <person name="Rijpstra I.C."/>
            <person name="Sinninghe Damste J.S."/>
            <person name="Liesack W."/>
            <person name="Dedysh S.N."/>
        </authorList>
    </citation>
    <scope>NUCLEOTIDE SEQUENCE [LARGE SCALE GENOMIC DNA]</scope>
    <source>
        <strain evidence="5">PX52</strain>
    </source>
</reference>
<name>A0A5C1AKK7_9BACT</name>
<keyword evidence="5" id="KW-1185">Reference proteome</keyword>
<keyword evidence="2" id="KW-0812">Transmembrane</keyword>
<organism evidence="4 5">
    <name type="scientific">Limnoglobus roseus</name>
    <dbReference type="NCBI Taxonomy" id="2598579"/>
    <lineage>
        <taxon>Bacteria</taxon>
        <taxon>Pseudomonadati</taxon>
        <taxon>Planctomycetota</taxon>
        <taxon>Planctomycetia</taxon>
        <taxon>Gemmatales</taxon>
        <taxon>Gemmataceae</taxon>
        <taxon>Limnoglobus</taxon>
    </lineage>
</organism>
<keyword evidence="2" id="KW-1133">Transmembrane helix</keyword>
<dbReference type="Proteomes" id="UP000324974">
    <property type="component" value="Chromosome"/>
</dbReference>
<keyword evidence="2" id="KW-0472">Membrane</keyword>
<evidence type="ECO:0000313" key="4">
    <source>
        <dbReference type="EMBL" id="QEL19440.1"/>
    </source>
</evidence>
<protein>
    <submittedName>
        <fullName evidence="4">VWA domain-containing protein</fullName>
    </submittedName>
</protein>
<accession>A0A5C1AKK7</accession>
<dbReference type="Gene3D" id="3.40.50.410">
    <property type="entry name" value="von Willebrand factor, type A domain"/>
    <property type="match status" value="1"/>
</dbReference>
<feature type="domain" description="VWFA" evidence="3">
    <location>
        <begin position="997"/>
        <end position="1210"/>
    </location>
</feature>
<dbReference type="PROSITE" id="PS50234">
    <property type="entry name" value="VWFA"/>
    <property type="match status" value="1"/>
</dbReference>
<dbReference type="InterPro" id="IPR036465">
    <property type="entry name" value="vWFA_dom_sf"/>
</dbReference>
<evidence type="ECO:0000256" key="1">
    <source>
        <dbReference type="SAM" id="MobiDB-lite"/>
    </source>
</evidence>
<dbReference type="InterPro" id="IPR002035">
    <property type="entry name" value="VWF_A"/>
</dbReference>